<feature type="compositionally biased region" description="Basic residues" evidence="1">
    <location>
        <begin position="95"/>
        <end position="108"/>
    </location>
</feature>
<reference evidence="2 3" key="2">
    <citation type="journal article" date="2017" name="Sci. Rep.">
        <title>Ant-infecting Ophiocordyceps genomes reveal a high diversity of potential behavioral manipulation genes and a possible major role for enterotoxins.</title>
        <authorList>
            <person name="de Bekker C."/>
            <person name="Ohm R.A."/>
            <person name="Evans H.C."/>
            <person name="Brachmann A."/>
            <person name="Hughes D.P."/>
        </authorList>
    </citation>
    <scope>NUCLEOTIDE SEQUENCE [LARGE SCALE GENOMIC DNA]</scope>
    <source>
        <strain evidence="2 3">SC16a</strain>
    </source>
</reference>
<dbReference type="EMBL" id="LAZP02001291">
    <property type="protein sequence ID" value="PFH55036.1"/>
    <property type="molecule type" value="Genomic_DNA"/>
</dbReference>
<protein>
    <submittedName>
        <fullName evidence="2">Uncharacterized protein</fullName>
    </submittedName>
</protein>
<accession>A0A2A9P2C7</accession>
<comment type="caution">
    <text evidence="2">The sequence shown here is derived from an EMBL/GenBank/DDBJ whole genome shotgun (WGS) entry which is preliminary data.</text>
</comment>
<feature type="region of interest" description="Disordered" evidence="1">
    <location>
        <begin position="1"/>
        <end position="24"/>
    </location>
</feature>
<dbReference type="Proteomes" id="UP000037136">
    <property type="component" value="Unassembled WGS sequence"/>
</dbReference>
<organism evidence="2 3">
    <name type="scientific">Ophiocordyceps unilateralis</name>
    <name type="common">Zombie-ant fungus</name>
    <name type="synonym">Torrubia unilateralis</name>
    <dbReference type="NCBI Taxonomy" id="268505"/>
    <lineage>
        <taxon>Eukaryota</taxon>
        <taxon>Fungi</taxon>
        <taxon>Dikarya</taxon>
        <taxon>Ascomycota</taxon>
        <taxon>Pezizomycotina</taxon>
        <taxon>Sordariomycetes</taxon>
        <taxon>Hypocreomycetidae</taxon>
        <taxon>Hypocreales</taxon>
        <taxon>Ophiocordycipitaceae</taxon>
        <taxon>Ophiocordyceps</taxon>
    </lineage>
</organism>
<evidence type="ECO:0000313" key="3">
    <source>
        <dbReference type="Proteomes" id="UP000037136"/>
    </source>
</evidence>
<gene>
    <name evidence="2" type="ORF">XA68_10956</name>
</gene>
<proteinExistence type="predicted"/>
<evidence type="ECO:0000256" key="1">
    <source>
        <dbReference type="SAM" id="MobiDB-lite"/>
    </source>
</evidence>
<evidence type="ECO:0000313" key="2">
    <source>
        <dbReference type="EMBL" id="PFH55036.1"/>
    </source>
</evidence>
<reference evidence="2 3" key="1">
    <citation type="journal article" date="2015" name="BMC Genomics">
        <title>Gene expression during zombie ant biting behavior reflects the complexity underlying fungal parasitic behavioral manipulation.</title>
        <authorList>
            <person name="de Bekker C."/>
            <person name="Ohm R.A."/>
            <person name="Loreto R.G."/>
            <person name="Sebastian A."/>
            <person name="Albert I."/>
            <person name="Merrow M."/>
            <person name="Brachmann A."/>
            <person name="Hughes D.P."/>
        </authorList>
    </citation>
    <scope>NUCLEOTIDE SEQUENCE [LARGE SCALE GENOMIC DNA]</scope>
    <source>
        <strain evidence="2 3">SC16a</strain>
    </source>
</reference>
<name>A0A2A9P2C7_OPHUN</name>
<feature type="region of interest" description="Disordered" evidence="1">
    <location>
        <begin position="43"/>
        <end position="108"/>
    </location>
</feature>
<sequence>MSSSTAPLNSAAADKPPEVQSAQNLQPTFVNLSYSSLVAVLTRLPRPFRPSRPTNTQLKLSRPPASTAVSCLPAQSLRRMTTAEPPRSRAPVTHPRPRPRPRPRAPTV</sequence>
<dbReference type="AlphaFoldDB" id="A0A2A9P2C7"/>
<keyword evidence="3" id="KW-1185">Reference proteome</keyword>